<feature type="transmembrane region" description="Helical" evidence="1">
    <location>
        <begin position="109"/>
        <end position="134"/>
    </location>
</feature>
<dbReference type="NCBIfam" id="NF033665">
    <property type="entry name" value="PACE_efflu_PCE"/>
    <property type="match status" value="1"/>
</dbReference>
<gene>
    <name evidence="3" type="ORF">B4923_11425</name>
</gene>
<evidence type="ECO:0000256" key="1">
    <source>
        <dbReference type="SAM" id="Phobius"/>
    </source>
</evidence>
<dbReference type="InterPro" id="IPR058208">
    <property type="entry name" value="PACE"/>
</dbReference>
<dbReference type="Pfam" id="PF05232">
    <property type="entry name" value="BTP"/>
    <property type="match status" value="2"/>
</dbReference>
<evidence type="ECO:0000259" key="2">
    <source>
        <dbReference type="Pfam" id="PF05232"/>
    </source>
</evidence>
<evidence type="ECO:0000313" key="3">
    <source>
        <dbReference type="EMBL" id="PWC11917.1"/>
    </source>
</evidence>
<feature type="domain" description="Chlorhexidine efflux transporter" evidence="2">
    <location>
        <begin position="9"/>
        <end position="71"/>
    </location>
</feature>
<feature type="transmembrane region" description="Helical" evidence="1">
    <location>
        <begin position="83"/>
        <end position="103"/>
    </location>
</feature>
<comment type="caution">
    <text evidence="3">The sequence shown here is derived from an EMBL/GenBank/DDBJ whole genome shotgun (WGS) entry which is preliminary data.</text>
</comment>
<feature type="transmembrane region" description="Helical" evidence="1">
    <location>
        <begin position="41"/>
        <end position="62"/>
    </location>
</feature>
<proteinExistence type="predicted"/>
<dbReference type="EMBL" id="QDKJ01000008">
    <property type="protein sequence ID" value="PWC11917.1"/>
    <property type="molecule type" value="Genomic_DNA"/>
</dbReference>
<keyword evidence="4" id="KW-1185">Reference proteome</keyword>
<accession>A0A2U1TR93</accession>
<feature type="domain" description="Chlorhexidine efflux transporter" evidence="2">
    <location>
        <begin position="77"/>
        <end position="140"/>
    </location>
</feature>
<dbReference type="InterPro" id="IPR007896">
    <property type="entry name" value="BTP_bacteria"/>
</dbReference>
<feature type="transmembrane region" description="Helical" evidence="1">
    <location>
        <begin position="15"/>
        <end position="35"/>
    </location>
</feature>
<dbReference type="AlphaFoldDB" id="A0A2U1TR93"/>
<protein>
    <submittedName>
        <fullName evidence="3">Na(+)-translocating NADH-quinone reductase subunit E</fullName>
    </submittedName>
</protein>
<organism evidence="3 4">
    <name type="scientific">Brenneria roseae subsp. americana</name>
    <dbReference type="NCBI Taxonomy" id="1508507"/>
    <lineage>
        <taxon>Bacteria</taxon>
        <taxon>Pseudomonadati</taxon>
        <taxon>Pseudomonadota</taxon>
        <taxon>Gammaproteobacteria</taxon>
        <taxon>Enterobacterales</taxon>
        <taxon>Pectobacteriaceae</taxon>
        <taxon>Brenneria</taxon>
    </lineage>
</organism>
<reference evidence="3 4" key="1">
    <citation type="submission" date="2018-04" db="EMBL/GenBank/DDBJ databases">
        <title>Brenneria corticis sp.nov.</title>
        <authorList>
            <person name="Li Y."/>
        </authorList>
    </citation>
    <scope>NUCLEOTIDE SEQUENCE [LARGE SCALE GENOMIC DNA]</scope>
    <source>
        <strain evidence="3 4">LMG 27715</strain>
    </source>
</reference>
<name>A0A2U1TR93_9GAMM</name>
<sequence>MSESAMQKKTIRERIYHAAGFELIALMICAPAGAWLMNKPIFDMGALAIMLSSVAMIWNIIYNSVFDRLWPVTRVKRRLPVRIGHALGFEGGFILIGLPLAAWMLNITLWQALMVEIGFFLFFLPYTMAYNWIYDTLRERIIHRRHAGMRGESVNPRLR</sequence>
<keyword evidence="1" id="KW-1133">Transmembrane helix</keyword>
<keyword evidence="1" id="KW-0472">Membrane</keyword>
<dbReference type="Proteomes" id="UP000245138">
    <property type="component" value="Unassembled WGS sequence"/>
</dbReference>
<evidence type="ECO:0000313" key="4">
    <source>
        <dbReference type="Proteomes" id="UP000245138"/>
    </source>
</evidence>
<dbReference type="NCBIfam" id="NF033664">
    <property type="entry name" value="PACE_transport"/>
    <property type="match status" value="1"/>
</dbReference>
<keyword evidence="1" id="KW-0812">Transmembrane</keyword>